<keyword evidence="3" id="KW-1185">Reference proteome</keyword>
<feature type="transmembrane region" description="Helical" evidence="1">
    <location>
        <begin position="73"/>
        <end position="95"/>
    </location>
</feature>
<protein>
    <submittedName>
        <fullName evidence="2">Uncharacterized protein</fullName>
    </submittedName>
</protein>
<feature type="transmembrane region" description="Helical" evidence="1">
    <location>
        <begin position="38"/>
        <end position="61"/>
    </location>
</feature>
<keyword evidence="1" id="KW-0472">Membrane</keyword>
<evidence type="ECO:0000313" key="2">
    <source>
        <dbReference type="EMBL" id="SIN79716.1"/>
    </source>
</evidence>
<dbReference type="Proteomes" id="UP000184694">
    <property type="component" value="Unassembled WGS sequence"/>
</dbReference>
<feature type="transmembrane region" description="Helical" evidence="1">
    <location>
        <begin position="12"/>
        <end position="31"/>
    </location>
</feature>
<dbReference type="STRING" id="1121457.SAMN02745161_0814"/>
<accession>A0A1N6E9N8</accession>
<dbReference type="AlphaFoldDB" id="A0A1N6E9N8"/>
<dbReference type="RefSeq" id="WP_074215655.1">
    <property type="nucleotide sequence ID" value="NZ_FSRG01000003.1"/>
</dbReference>
<name>A0A1N6E9N8_9BACT</name>
<organism evidence="2 3">
    <name type="scientific">Halodesulfovibrio marinisediminis DSM 17456</name>
    <dbReference type="NCBI Taxonomy" id="1121457"/>
    <lineage>
        <taxon>Bacteria</taxon>
        <taxon>Pseudomonadati</taxon>
        <taxon>Thermodesulfobacteriota</taxon>
        <taxon>Desulfovibrionia</taxon>
        <taxon>Desulfovibrionales</taxon>
        <taxon>Desulfovibrionaceae</taxon>
        <taxon>Halodesulfovibrio</taxon>
    </lineage>
</organism>
<reference evidence="3" key="1">
    <citation type="submission" date="2016-11" db="EMBL/GenBank/DDBJ databases">
        <authorList>
            <person name="Varghese N."/>
            <person name="Submissions S."/>
        </authorList>
    </citation>
    <scope>NUCLEOTIDE SEQUENCE [LARGE SCALE GENOMIC DNA]</scope>
    <source>
        <strain evidence="3">DSM 17456</strain>
    </source>
</reference>
<gene>
    <name evidence="2" type="ORF">SAMN02745161_0814</name>
</gene>
<proteinExistence type="predicted"/>
<evidence type="ECO:0000313" key="3">
    <source>
        <dbReference type="Proteomes" id="UP000184694"/>
    </source>
</evidence>
<keyword evidence="1" id="KW-1133">Transmembrane helix</keyword>
<dbReference type="OrthoDB" id="5432711at2"/>
<evidence type="ECO:0000256" key="1">
    <source>
        <dbReference type="SAM" id="Phobius"/>
    </source>
</evidence>
<sequence length="106" mass="11774">MFPGTTMLDYLFWMTMGALQVLVVMGIGEWLKSYGKKIVWWHVALIYMAFASFCSVVAGGFTLMGEYESIAGWYFIGVLGLPVVICSAIGLRLFIMKKPADSTQSN</sequence>
<dbReference type="EMBL" id="FSRG01000003">
    <property type="protein sequence ID" value="SIN79716.1"/>
    <property type="molecule type" value="Genomic_DNA"/>
</dbReference>
<keyword evidence="1" id="KW-0812">Transmembrane</keyword>